<organism evidence="1 2">
    <name type="scientific">Plasmodiophora brassicae</name>
    <name type="common">Clubroot disease agent</name>
    <dbReference type="NCBI Taxonomy" id="37360"/>
    <lineage>
        <taxon>Eukaryota</taxon>
        <taxon>Sar</taxon>
        <taxon>Rhizaria</taxon>
        <taxon>Endomyxa</taxon>
        <taxon>Phytomyxea</taxon>
        <taxon>Plasmodiophorida</taxon>
        <taxon>Plasmodiophoridae</taxon>
        <taxon>Plasmodiophora</taxon>
    </lineage>
</organism>
<keyword evidence="2" id="KW-1185">Reference proteome</keyword>
<dbReference type="Proteomes" id="UP000039324">
    <property type="component" value="Unassembled WGS sequence"/>
</dbReference>
<dbReference type="AlphaFoldDB" id="A0A0G4IHT0"/>
<dbReference type="PANTHER" id="PTHR31606">
    <property type="entry name" value="WW DOMAIN BINDING PROTEIN 2, ISOFORM E"/>
    <property type="match status" value="1"/>
</dbReference>
<dbReference type="GO" id="GO:0031490">
    <property type="term" value="F:chromatin DNA binding"/>
    <property type="evidence" value="ECO:0007669"/>
    <property type="project" value="TreeGrafter"/>
</dbReference>
<evidence type="ECO:0000313" key="1">
    <source>
        <dbReference type="EMBL" id="CEO94739.1"/>
    </source>
</evidence>
<sequence>MAANAVTLQANGAPVLIRDEEVCRVEECEFEALSGSGYPGSSGNFFSSRAAAYLTNLRIIIVPRNRSPQFSSLSMPMYLINAETLKAPLLGSSRIEGIVHPVAGRGLLSPARFTITFSSKQSAVIFMQFLDERIEAARRCQTLGGPLAVAYNAVCSPNSSADDGVTYLQLNTAFVDPHDPMILHLPAEADAGSADGRDAPRVDPVPRVRASCAL</sequence>
<dbReference type="GO" id="GO:0005634">
    <property type="term" value="C:nucleus"/>
    <property type="evidence" value="ECO:0007669"/>
    <property type="project" value="TreeGrafter"/>
</dbReference>
<protein>
    <recommendedName>
        <fullName evidence="3">GRAM domain-containing protein</fullName>
    </recommendedName>
</protein>
<dbReference type="InterPro" id="IPR044852">
    <property type="entry name" value="WBP2-like"/>
</dbReference>
<evidence type="ECO:0008006" key="3">
    <source>
        <dbReference type="Google" id="ProtNLM"/>
    </source>
</evidence>
<dbReference type="EMBL" id="CDSF01000002">
    <property type="protein sequence ID" value="CEO94739.1"/>
    <property type="molecule type" value="Genomic_DNA"/>
</dbReference>
<dbReference type="PANTHER" id="PTHR31606:SF1">
    <property type="entry name" value="WW DOMAIN BINDING PROTEIN 2, ISOFORM E"/>
    <property type="match status" value="1"/>
</dbReference>
<gene>
    <name evidence="1" type="ORF">PBRA_003552</name>
</gene>
<dbReference type="GO" id="GO:0003713">
    <property type="term" value="F:transcription coactivator activity"/>
    <property type="evidence" value="ECO:0007669"/>
    <property type="project" value="InterPro"/>
</dbReference>
<reference evidence="1 2" key="1">
    <citation type="submission" date="2015-02" db="EMBL/GenBank/DDBJ databases">
        <authorList>
            <person name="Chooi Y.-H."/>
        </authorList>
    </citation>
    <scope>NUCLEOTIDE SEQUENCE [LARGE SCALE GENOMIC DNA]</scope>
    <source>
        <strain evidence="1">E3</strain>
    </source>
</reference>
<evidence type="ECO:0000313" key="2">
    <source>
        <dbReference type="Proteomes" id="UP000039324"/>
    </source>
</evidence>
<name>A0A0G4IHT0_PLABS</name>
<dbReference type="STRING" id="37360.A0A0G4IHT0"/>
<dbReference type="SUPFAM" id="SSF50729">
    <property type="entry name" value="PH domain-like"/>
    <property type="match status" value="1"/>
</dbReference>
<proteinExistence type="predicted"/>
<accession>A0A0G4IHT0</accession>
<dbReference type="OrthoDB" id="1259151at2759"/>